<keyword evidence="1 4" id="KW-0808">Transferase</keyword>
<dbReference type="AlphaFoldDB" id="A0A0W0R1D2"/>
<dbReference type="STRING" id="45056.Lade_2189"/>
<evidence type="ECO:0000256" key="1">
    <source>
        <dbReference type="ARBA" id="ARBA00022679"/>
    </source>
</evidence>
<geneLocation type="plasmid" evidence="5 7">
    <name>8</name>
</geneLocation>
<evidence type="ECO:0000256" key="2">
    <source>
        <dbReference type="ARBA" id="ARBA00022695"/>
    </source>
</evidence>
<evidence type="ECO:0000313" key="5">
    <source>
        <dbReference type="EMBL" id="VEH82934.1"/>
    </source>
</evidence>
<dbReference type="EMBL" id="LNKA01000019">
    <property type="protein sequence ID" value="KTC64895.1"/>
    <property type="molecule type" value="Genomic_DNA"/>
</dbReference>
<dbReference type="CDD" id="cd06422">
    <property type="entry name" value="NTP_transferase_like_1"/>
    <property type="match status" value="1"/>
</dbReference>
<evidence type="ECO:0000259" key="3">
    <source>
        <dbReference type="Pfam" id="PF00483"/>
    </source>
</evidence>
<dbReference type="EMBL" id="LR134417">
    <property type="protein sequence ID" value="VEH82934.1"/>
    <property type="molecule type" value="Genomic_DNA"/>
</dbReference>
<evidence type="ECO:0000313" key="6">
    <source>
        <dbReference type="Proteomes" id="UP000054859"/>
    </source>
</evidence>
<dbReference type="Proteomes" id="UP000054859">
    <property type="component" value="Unassembled WGS sequence"/>
</dbReference>
<dbReference type="PATRIC" id="fig|45056.6.peg.2263"/>
<dbReference type="InterPro" id="IPR005835">
    <property type="entry name" value="NTP_transferase_dom"/>
</dbReference>
<dbReference type="Gene3D" id="3.90.550.10">
    <property type="entry name" value="Spore Coat Polysaccharide Biosynthesis Protein SpsA, Chain A"/>
    <property type="match status" value="1"/>
</dbReference>
<dbReference type="KEGG" id="ladl:NCTC12735_00167"/>
<dbReference type="InterPro" id="IPR050065">
    <property type="entry name" value="GlmU-like"/>
</dbReference>
<protein>
    <submittedName>
        <fullName evidence="4">Nucleotidyltransferase</fullName>
    </submittedName>
</protein>
<reference evidence="4 6" key="1">
    <citation type="submission" date="2015-11" db="EMBL/GenBank/DDBJ databases">
        <title>Identification of large and diverse effector repertoires of 38 Legionella species.</title>
        <authorList>
            <person name="Burstein D."/>
            <person name="Amaro F."/>
            <person name="Zusman T."/>
            <person name="Lifshitz Z."/>
            <person name="Cohen O."/>
            <person name="Gilbert J.A."/>
            <person name="Pupko T."/>
            <person name="Shuman H.A."/>
            <person name="Segal G."/>
        </authorList>
    </citation>
    <scope>NUCLEOTIDE SEQUENCE [LARGE SCALE GENOMIC DNA]</scope>
    <source>
        <strain evidence="4 6">1762-AUS-E</strain>
    </source>
</reference>
<accession>A0A0W0R1D2</accession>
<keyword evidence="6" id="KW-1185">Reference proteome</keyword>
<dbReference type="SUPFAM" id="SSF53448">
    <property type="entry name" value="Nucleotide-diphospho-sugar transferases"/>
    <property type="match status" value="1"/>
</dbReference>
<dbReference type="PANTHER" id="PTHR43584:SF8">
    <property type="entry name" value="N-ACETYLMURAMATE ALPHA-1-PHOSPHATE URIDYLYLTRANSFERASE"/>
    <property type="match status" value="1"/>
</dbReference>
<name>A0A0W0R1D2_9GAMM</name>
<reference evidence="5 7" key="2">
    <citation type="submission" date="2018-12" db="EMBL/GenBank/DDBJ databases">
        <authorList>
            <consortium name="Pathogen Informatics"/>
        </authorList>
    </citation>
    <scope>NUCLEOTIDE SEQUENCE [LARGE SCALE GENOMIC DNA]</scope>
    <source>
        <strain evidence="5 7">NCTC12735</strain>
        <plasmid evidence="7">8</plasmid>
    </source>
</reference>
<sequence>MKTAMILAAGRGERLKPLTSFKPKPLFTVQGIPLIEHHLKGLLSAGFERIVINHAYLGAQIRQHIFSLPMDKEIIFTPEPPGGLETGGGIVNALPFLGKENFLVINADIWTDIDFSTLCMHHSFPAHILLVKKPSFMENGDFGFTTDQLVENENREYVFPGVGVYHPSLFNNQPFGRFRLAPLLRDLADKKQLSGEIFSGKWLDIGTKERLSLANNLS</sequence>
<proteinExistence type="predicted"/>
<dbReference type="OrthoDB" id="9788272at2"/>
<dbReference type="PANTHER" id="PTHR43584">
    <property type="entry name" value="NUCLEOTIDYL TRANSFERASE"/>
    <property type="match status" value="1"/>
</dbReference>
<evidence type="ECO:0000313" key="7">
    <source>
        <dbReference type="Proteomes" id="UP000281170"/>
    </source>
</evidence>
<keyword evidence="5" id="KW-0614">Plasmid</keyword>
<gene>
    <name evidence="4" type="ORF">Lade_2189</name>
    <name evidence="5" type="ORF">NCTC12735_00167</name>
</gene>
<feature type="domain" description="Nucleotidyl transferase" evidence="3">
    <location>
        <begin position="4"/>
        <end position="214"/>
    </location>
</feature>
<dbReference type="RefSeq" id="WP_058463226.1">
    <property type="nucleotide sequence ID" value="NZ_CAAAHS010000001.1"/>
</dbReference>
<dbReference type="Pfam" id="PF00483">
    <property type="entry name" value="NTP_transferase"/>
    <property type="match status" value="1"/>
</dbReference>
<keyword evidence="2" id="KW-0548">Nucleotidyltransferase</keyword>
<dbReference type="Proteomes" id="UP000281170">
    <property type="component" value="Plasmid 8"/>
</dbReference>
<dbReference type="InterPro" id="IPR029044">
    <property type="entry name" value="Nucleotide-diphossugar_trans"/>
</dbReference>
<evidence type="ECO:0000313" key="4">
    <source>
        <dbReference type="EMBL" id="KTC64895.1"/>
    </source>
</evidence>
<dbReference type="GO" id="GO:0016779">
    <property type="term" value="F:nucleotidyltransferase activity"/>
    <property type="evidence" value="ECO:0007669"/>
    <property type="project" value="UniProtKB-KW"/>
</dbReference>
<organism evidence="4 6">
    <name type="scientific">Legionella adelaidensis</name>
    <dbReference type="NCBI Taxonomy" id="45056"/>
    <lineage>
        <taxon>Bacteria</taxon>
        <taxon>Pseudomonadati</taxon>
        <taxon>Pseudomonadota</taxon>
        <taxon>Gammaproteobacteria</taxon>
        <taxon>Legionellales</taxon>
        <taxon>Legionellaceae</taxon>
        <taxon>Legionella</taxon>
    </lineage>
</organism>